<name>A0A1I7EES6_9BURK</name>
<accession>A0A1I7EES6</accession>
<dbReference type="OrthoDB" id="9101509at2"/>
<organism evidence="1 2">
    <name type="scientific">Paraburkholderia aspalathi</name>
    <dbReference type="NCBI Taxonomy" id="1324617"/>
    <lineage>
        <taxon>Bacteria</taxon>
        <taxon>Pseudomonadati</taxon>
        <taxon>Pseudomonadota</taxon>
        <taxon>Betaproteobacteria</taxon>
        <taxon>Burkholderiales</taxon>
        <taxon>Burkholderiaceae</taxon>
        <taxon>Paraburkholderia</taxon>
    </lineage>
</organism>
<dbReference type="AlphaFoldDB" id="A0A1I7EES6"/>
<sequence>MAIDPPRSVVLNYDQNSQRLNVQLVEPAKLAPLLAGKFTVPILLDDFDFKLDDEFARRLGVAMLNAIALGQPDIKQYMTVTEGPIDRSSEE</sequence>
<gene>
    <name evidence="1" type="ORF">SAMN05192563_101871</name>
</gene>
<protein>
    <submittedName>
        <fullName evidence="1">Uncharacterized protein</fullName>
    </submittedName>
</protein>
<evidence type="ECO:0000313" key="1">
    <source>
        <dbReference type="EMBL" id="SFU22430.1"/>
    </source>
</evidence>
<dbReference type="RefSeq" id="WP_093639477.1">
    <property type="nucleotide sequence ID" value="NZ_CAJNAX010000008.1"/>
</dbReference>
<evidence type="ECO:0000313" key="2">
    <source>
        <dbReference type="Proteomes" id="UP000198844"/>
    </source>
</evidence>
<proteinExistence type="predicted"/>
<reference evidence="1 2" key="1">
    <citation type="submission" date="2016-10" db="EMBL/GenBank/DDBJ databases">
        <authorList>
            <person name="de Groot N.N."/>
        </authorList>
    </citation>
    <scope>NUCLEOTIDE SEQUENCE [LARGE SCALE GENOMIC DNA]</scope>
    <source>
        <strain evidence="1 2">LMG 27731</strain>
    </source>
</reference>
<dbReference type="Proteomes" id="UP000198844">
    <property type="component" value="Unassembled WGS sequence"/>
</dbReference>
<dbReference type="EMBL" id="FPBH01000018">
    <property type="protein sequence ID" value="SFU22430.1"/>
    <property type="molecule type" value="Genomic_DNA"/>
</dbReference>